<evidence type="ECO:0000313" key="1">
    <source>
        <dbReference type="EMBL" id="MDT0350622.1"/>
    </source>
</evidence>
<sequence>MSTGHLGEPTRGVAREAVVEELRALGLLALDRLDPLVGRLNESVSTERDDRREPHTEHRCTACPVCAALADVRADHPDAVAQVARHAVGLLAALRVVLAQEGNGGTAQAAPRPAREPDRVVQRIPVERMSSGDGVSSC</sequence>
<dbReference type="RefSeq" id="WP_311556647.1">
    <property type="nucleotide sequence ID" value="NZ_JAVREJ010000008.1"/>
</dbReference>
<proteinExistence type="predicted"/>
<comment type="caution">
    <text evidence="1">The sequence shown here is derived from an EMBL/GenBank/DDBJ whole genome shotgun (WGS) entry which is preliminary data.</text>
</comment>
<protein>
    <submittedName>
        <fullName evidence="1">Uncharacterized protein</fullName>
    </submittedName>
</protein>
<reference evidence="2" key="1">
    <citation type="submission" date="2023-07" db="EMBL/GenBank/DDBJ databases">
        <title>30 novel species of actinomycetes from the DSMZ collection.</title>
        <authorList>
            <person name="Nouioui I."/>
        </authorList>
    </citation>
    <scope>NUCLEOTIDE SEQUENCE [LARGE SCALE GENOMIC DNA]</scope>
    <source>
        <strain evidence="2">DSM 45834</strain>
    </source>
</reference>
<organism evidence="1 2">
    <name type="scientific">Pseudonocardia charpentierae</name>
    <dbReference type="NCBI Taxonomy" id="3075545"/>
    <lineage>
        <taxon>Bacteria</taxon>
        <taxon>Bacillati</taxon>
        <taxon>Actinomycetota</taxon>
        <taxon>Actinomycetes</taxon>
        <taxon>Pseudonocardiales</taxon>
        <taxon>Pseudonocardiaceae</taxon>
        <taxon>Pseudonocardia</taxon>
    </lineage>
</organism>
<dbReference type="EMBL" id="JAVREJ010000008">
    <property type="protein sequence ID" value="MDT0350622.1"/>
    <property type="molecule type" value="Genomic_DNA"/>
</dbReference>
<evidence type="ECO:0000313" key="2">
    <source>
        <dbReference type="Proteomes" id="UP001183202"/>
    </source>
</evidence>
<name>A0ABU2NAN4_9PSEU</name>
<accession>A0ABU2NAN4</accession>
<gene>
    <name evidence="1" type="ORF">RM445_13905</name>
</gene>
<dbReference type="Proteomes" id="UP001183202">
    <property type="component" value="Unassembled WGS sequence"/>
</dbReference>
<keyword evidence="2" id="KW-1185">Reference proteome</keyword>